<accession>A0A9W7X2N6</accession>
<dbReference type="AlphaFoldDB" id="A0A9W7X2N6"/>
<reference evidence="2" key="1">
    <citation type="submission" date="2021-02" db="EMBL/GenBank/DDBJ databases">
        <title>Comparative genomics reveals that relaxation of natural selection precedes convergent phenotypic evolution of cavefish.</title>
        <authorList>
            <person name="Peng Z."/>
        </authorList>
    </citation>
    <scope>NUCLEOTIDE SEQUENCE</scope>
    <source>
        <tissue evidence="2">Muscle</tissue>
    </source>
</reference>
<proteinExistence type="predicted"/>
<gene>
    <name evidence="2" type="ORF">IRJ41_002724</name>
</gene>
<feature type="chain" id="PRO_5040912246" description="Secreted protein" evidence="1">
    <location>
        <begin position="30"/>
        <end position="71"/>
    </location>
</feature>
<keyword evidence="3" id="KW-1185">Reference proteome</keyword>
<dbReference type="EMBL" id="JAFHDT010000002">
    <property type="protein sequence ID" value="KAI7812491.1"/>
    <property type="molecule type" value="Genomic_DNA"/>
</dbReference>
<name>A0A9W7X2N6_TRIRA</name>
<evidence type="ECO:0000313" key="2">
    <source>
        <dbReference type="EMBL" id="KAI7812491.1"/>
    </source>
</evidence>
<comment type="caution">
    <text evidence="2">The sequence shown here is derived from an EMBL/GenBank/DDBJ whole genome shotgun (WGS) entry which is preliminary data.</text>
</comment>
<dbReference type="Proteomes" id="UP001059041">
    <property type="component" value="Linkage Group LG2"/>
</dbReference>
<protein>
    <recommendedName>
        <fullName evidence="4">Secreted protein</fullName>
    </recommendedName>
</protein>
<organism evidence="2 3">
    <name type="scientific">Triplophysa rosa</name>
    <name type="common">Cave loach</name>
    <dbReference type="NCBI Taxonomy" id="992332"/>
    <lineage>
        <taxon>Eukaryota</taxon>
        <taxon>Metazoa</taxon>
        <taxon>Chordata</taxon>
        <taxon>Craniata</taxon>
        <taxon>Vertebrata</taxon>
        <taxon>Euteleostomi</taxon>
        <taxon>Actinopterygii</taxon>
        <taxon>Neopterygii</taxon>
        <taxon>Teleostei</taxon>
        <taxon>Ostariophysi</taxon>
        <taxon>Cypriniformes</taxon>
        <taxon>Nemacheilidae</taxon>
        <taxon>Triplophysa</taxon>
    </lineage>
</organism>
<evidence type="ECO:0000313" key="3">
    <source>
        <dbReference type="Proteomes" id="UP001059041"/>
    </source>
</evidence>
<keyword evidence="1" id="KW-0732">Signal</keyword>
<evidence type="ECO:0008006" key="4">
    <source>
        <dbReference type="Google" id="ProtNLM"/>
    </source>
</evidence>
<feature type="signal peptide" evidence="1">
    <location>
        <begin position="1"/>
        <end position="29"/>
    </location>
</feature>
<evidence type="ECO:0000256" key="1">
    <source>
        <dbReference type="SAM" id="SignalP"/>
    </source>
</evidence>
<sequence>MGCVTGDLKRLHALLVRFCVLTCVSTAHGYTGLGITKCTALNSVSYQLASAPAQLLHTDEPSASASASAHV</sequence>